<feature type="region of interest" description="Disordered" evidence="1">
    <location>
        <begin position="1"/>
        <end position="25"/>
    </location>
</feature>
<comment type="caution">
    <text evidence="2">The sequence shown here is derived from an EMBL/GenBank/DDBJ whole genome shotgun (WGS) entry which is preliminary data.</text>
</comment>
<evidence type="ECO:0000313" key="2">
    <source>
        <dbReference type="EMBL" id="KAJ7190614.1"/>
    </source>
</evidence>
<reference evidence="2" key="1">
    <citation type="submission" date="2023-03" db="EMBL/GenBank/DDBJ databases">
        <title>Massive genome expansion in bonnet fungi (Mycena s.s.) driven by repeated elements and novel gene families across ecological guilds.</title>
        <authorList>
            <consortium name="Lawrence Berkeley National Laboratory"/>
            <person name="Harder C.B."/>
            <person name="Miyauchi S."/>
            <person name="Viragh M."/>
            <person name="Kuo A."/>
            <person name="Thoen E."/>
            <person name="Andreopoulos B."/>
            <person name="Lu D."/>
            <person name="Skrede I."/>
            <person name="Drula E."/>
            <person name="Henrissat B."/>
            <person name="Morin E."/>
            <person name="Kohler A."/>
            <person name="Barry K."/>
            <person name="LaButti K."/>
            <person name="Morin E."/>
            <person name="Salamov A."/>
            <person name="Lipzen A."/>
            <person name="Mereny Z."/>
            <person name="Hegedus B."/>
            <person name="Baldrian P."/>
            <person name="Stursova M."/>
            <person name="Weitz H."/>
            <person name="Taylor A."/>
            <person name="Grigoriev I.V."/>
            <person name="Nagy L.G."/>
            <person name="Martin F."/>
            <person name="Kauserud H."/>
        </authorList>
    </citation>
    <scope>NUCLEOTIDE SEQUENCE</scope>
    <source>
        <strain evidence="2">9144</strain>
    </source>
</reference>
<dbReference type="AlphaFoldDB" id="A0AAD6UMT6"/>
<proteinExistence type="predicted"/>
<evidence type="ECO:0000256" key="1">
    <source>
        <dbReference type="SAM" id="MobiDB-lite"/>
    </source>
</evidence>
<accession>A0AAD6UMT6</accession>
<dbReference type="EMBL" id="JARJCW010000146">
    <property type="protein sequence ID" value="KAJ7190614.1"/>
    <property type="molecule type" value="Genomic_DNA"/>
</dbReference>
<evidence type="ECO:0000313" key="3">
    <source>
        <dbReference type="Proteomes" id="UP001219525"/>
    </source>
</evidence>
<feature type="region of interest" description="Disordered" evidence="1">
    <location>
        <begin position="76"/>
        <end position="102"/>
    </location>
</feature>
<protein>
    <submittedName>
        <fullName evidence="2">Uncharacterized protein</fullName>
    </submittedName>
</protein>
<feature type="compositionally biased region" description="Low complexity" evidence="1">
    <location>
        <begin position="11"/>
        <end position="24"/>
    </location>
</feature>
<gene>
    <name evidence="2" type="ORF">GGX14DRAFT_603949</name>
</gene>
<sequence>MPAGHTPLHAPPARAAGRRSPPAREVQDPLLAVRHARIVLPTTGACHLPERFPPSLSRLPLSATTRASAKSLMPAPALEPTHAHPRCARPAAHARSPRPLSRVRLPPHTLSLTLQFPPSPFPCSLGRNCPCGSTPMSLPCLNAANICRLFLPADPPRDAQWQPTIARISEAERSPGLPSAAFTPPSLSGFALRSPAVPPHARDSHNPASRAGSARAVVAAVRAVLSIVAAVPLPLAAGDMIQRRRLWRCLRADSVLCNDVLRLLCSSI</sequence>
<name>A0AAD6UMT6_9AGAR</name>
<organism evidence="2 3">
    <name type="scientific">Mycena pura</name>
    <dbReference type="NCBI Taxonomy" id="153505"/>
    <lineage>
        <taxon>Eukaryota</taxon>
        <taxon>Fungi</taxon>
        <taxon>Dikarya</taxon>
        <taxon>Basidiomycota</taxon>
        <taxon>Agaricomycotina</taxon>
        <taxon>Agaricomycetes</taxon>
        <taxon>Agaricomycetidae</taxon>
        <taxon>Agaricales</taxon>
        <taxon>Marasmiineae</taxon>
        <taxon>Mycenaceae</taxon>
        <taxon>Mycena</taxon>
    </lineage>
</organism>
<keyword evidence="3" id="KW-1185">Reference proteome</keyword>
<feature type="compositionally biased region" description="Low complexity" evidence="1">
    <location>
        <begin position="88"/>
        <end position="102"/>
    </location>
</feature>
<dbReference type="Proteomes" id="UP001219525">
    <property type="component" value="Unassembled WGS sequence"/>
</dbReference>